<dbReference type="Proteomes" id="UP000827976">
    <property type="component" value="Chromosome 15"/>
</dbReference>
<keyword evidence="2" id="KW-1185">Reference proteome</keyword>
<protein>
    <submittedName>
        <fullName evidence="1">Transmembrane protein TauE-like protein</fullName>
    </submittedName>
</protein>
<dbReference type="EMBL" id="CM037025">
    <property type="protein sequence ID" value="KAH7662227.1"/>
    <property type="molecule type" value="Genomic_DNA"/>
</dbReference>
<gene>
    <name evidence="1" type="ORF">IHE45_15G119000</name>
</gene>
<name>A0ACB7UP22_DIOAL</name>
<comment type="caution">
    <text evidence="1">The sequence shown here is derived from an EMBL/GenBank/DDBJ whole genome shotgun (WGS) entry which is preliminary data.</text>
</comment>
<reference evidence="2" key="1">
    <citation type="journal article" date="2022" name="Nat. Commun.">
        <title>Chromosome evolution and the genetic basis of agronomically important traits in greater yam.</title>
        <authorList>
            <person name="Bredeson J.V."/>
            <person name="Lyons J.B."/>
            <person name="Oniyinde I.O."/>
            <person name="Okereke N.R."/>
            <person name="Kolade O."/>
            <person name="Nnabue I."/>
            <person name="Nwadili C.O."/>
            <person name="Hribova E."/>
            <person name="Parker M."/>
            <person name="Nwogha J."/>
            <person name="Shu S."/>
            <person name="Carlson J."/>
            <person name="Kariba R."/>
            <person name="Muthemba S."/>
            <person name="Knop K."/>
            <person name="Barton G.J."/>
            <person name="Sherwood A.V."/>
            <person name="Lopez-Montes A."/>
            <person name="Asiedu R."/>
            <person name="Jamnadass R."/>
            <person name="Muchugi A."/>
            <person name="Goodstein D."/>
            <person name="Egesi C.N."/>
            <person name="Featherston J."/>
            <person name="Asfaw A."/>
            <person name="Simpson G.G."/>
            <person name="Dolezel J."/>
            <person name="Hendre P.S."/>
            <person name="Van Deynze A."/>
            <person name="Kumar P.L."/>
            <person name="Obidiegwu J.E."/>
            <person name="Bhattacharjee R."/>
            <person name="Rokhsar D.S."/>
        </authorList>
    </citation>
    <scope>NUCLEOTIDE SEQUENCE [LARGE SCALE GENOMIC DNA]</scope>
    <source>
        <strain evidence="2">cv. TDa95/00328</strain>
    </source>
</reference>
<accession>A0ACB7UP22</accession>
<proteinExistence type="predicted"/>
<sequence>MESMQGMSGIDIRTIIAWILCFLAASISSAGGLGGGPLFLPTLNLVAGLQIRTAASFSALMVTGGSLAAAVIYNLFSGTSLIDYDIALLSQPCLLLGVSVGVFFNIMFPSWLITALFAAFLAFSTFKTCSAGVKYWKGETEEVRRSRDCEDGEVSLEEATAVTQGTPWEKMALLVFVWISFFSLHILLGNKDGQSLAHIKKCGVGYWLITMSQIPVAIGFTAYVLYAKQRKVSSARICLILHVT</sequence>
<evidence type="ECO:0000313" key="2">
    <source>
        <dbReference type="Proteomes" id="UP000827976"/>
    </source>
</evidence>
<evidence type="ECO:0000313" key="1">
    <source>
        <dbReference type="EMBL" id="KAH7662227.1"/>
    </source>
</evidence>
<organism evidence="1 2">
    <name type="scientific">Dioscorea alata</name>
    <name type="common">Purple yam</name>
    <dbReference type="NCBI Taxonomy" id="55571"/>
    <lineage>
        <taxon>Eukaryota</taxon>
        <taxon>Viridiplantae</taxon>
        <taxon>Streptophyta</taxon>
        <taxon>Embryophyta</taxon>
        <taxon>Tracheophyta</taxon>
        <taxon>Spermatophyta</taxon>
        <taxon>Magnoliopsida</taxon>
        <taxon>Liliopsida</taxon>
        <taxon>Dioscoreales</taxon>
        <taxon>Dioscoreaceae</taxon>
        <taxon>Dioscorea</taxon>
    </lineage>
</organism>